<accession>A0ABU0G9J3</accession>
<organism evidence="2 3">
    <name type="scientific">Peteryoungia aggregata LMG 23059</name>
    <dbReference type="NCBI Taxonomy" id="1368425"/>
    <lineage>
        <taxon>Bacteria</taxon>
        <taxon>Pseudomonadati</taxon>
        <taxon>Pseudomonadota</taxon>
        <taxon>Alphaproteobacteria</taxon>
        <taxon>Hyphomicrobiales</taxon>
        <taxon>Rhizobiaceae</taxon>
        <taxon>Peteryoungia</taxon>
    </lineage>
</organism>
<keyword evidence="3" id="KW-1185">Reference proteome</keyword>
<name>A0ABU0G9J3_9HYPH</name>
<evidence type="ECO:0008006" key="4">
    <source>
        <dbReference type="Google" id="ProtNLM"/>
    </source>
</evidence>
<keyword evidence="1" id="KW-1133">Transmembrane helix</keyword>
<dbReference type="Proteomes" id="UP001238496">
    <property type="component" value="Unassembled WGS sequence"/>
</dbReference>
<evidence type="ECO:0000256" key="1">
    <source>
        <dbReference type="SAM" id="Phobius"/>
    </source>
</evidence>
<reference evidence="2 3" key="1">
    <citation type="submission" date="2023-07" db="EMBL/GenBank/DDBJ databases">
        <title>Genomic Encyclopedia of Type Strains, Phase IV (KMG-IV): sequencing the most valuable type-strain genomes for metagenomic binning, comparative biology and taxonomic classification.</title>
        <authorList>
            <person name="Goeker M."/>
        </authorList>
    </citation>
    <scope>NUCLEOTIDE SEQUENCE [LARGE SCALE GENOMIC DNA]</scope>
    <source>
        <strain evidence="2 3">DSM 1111</strain>
    </source>
</reference>
<evidence type="ECO:0000313" key="3">
    <source>
        <dbReference type="Proteomes" id="UP001238496"/>
    </source>
</evidence>
<gene>
    <name evidence="2" type="ORF">J2045_003065</name>
</gene>
<keyword evidence="1" id="KW-0472">Membrane</keyword>
<keyword evidence="1" id="KW-0812">Transmembrane</keyword>
<evidence type="ECO:0000313" key="2">
    <source>
        <dbReference type="EMBL" id="MDQ0422021.1"/>
    </source>
</evidence>
<comment type="caution">
    <text evidence="2">The sequence shown here is derived from an EMBL/GenBank/DDBJ whole genome shotgun (WGS) entry which is preliminary data.</text>
</comment>
<proteinExistence type="predicted"/>
<dbReference type="RefSeq" id="WP_307374213.1">
    <property type="nucleotide sequence ID" value="NZ_JAUSUW010000008.1"/>
</dbReference>
<dbReference type="EMBL" id="JAUSUW010000008">
    <property type="protein sequence ID" value="MDQ0422021.1"/>
    <property type="molecule type" value="Genomic_DNA"/>
</dbReference>
<sequence length="89" mass="10230">MSGTLIKKAAGRTVILGIVGSLFFMFGWDAIGFLLAYAFLYLAIYAFERFHRLMDIPGPFASSRYPKAVFDWLWSGFKWEALDNDHEQK</sequence>
<feature type="transmembrane region" description="Helical" evidence="1">
    <location>
        <begin position="14"/>
        <end position="47"/>
    </location>
</feature>
<protein>
    <recommendedName>
        <fullName evidence="4">Phosphatidate cytidylyltransferase</fullName>
    </recommendedName>
</protein>